<sequence length="159" mass="19016">FNLLRDRTRAEADRANKERELKLQSAEKLINELNESINRLKSQLQDTEKQLLKVTQNEQKLKQEYEQTREQLAEIQRSETTLKSDLADTQRKHNQSCTDIWRCFSDDDYNEDQHDIIEQIQQLRQQLEQSRNEIDNQRNTQSSSNEQFKVSFGKLIDIF</sequence>
<evidence type="ECO:0000256" key="1">
    <source>
        <dbReference type="SAM" id="Coils"/>
    </source>
</evidence>
<dbReference type="Proteomes" id="UP000663868">
    <property type="component" value="Unassembled WGS sequence"/>
</dbReference>
<keyword evidence="1" id="KW-0175">Coiled coil</keyword>
<proteinExistence type="predicted"/>
<feature type="non-terminal residue" evidence="2">
    <location>
        <position position="159"/>
    </location>
</feature>
<evidence type="ECO:0000313" key="2">
    <source>
        <dbReference type="EMBL" id="CAF4325481.1"/>
    </source>
</evidence>
<accession>A0A820JDI2</accession>
<reference evidence="2" key="1">
    <citation type="submission" date="2021-02" db="EMBL/GenBank/DDBJ databases">
        <authorList>
            <person name="Nowell W R."/>
        </authorList>
    </citation>
    <scope>NUCLEOTIDE SEQUENCE</scope>
</reference>
<feature type="coiled-coil region" evidence="1">
    <location>
        <begin position="110"/>
        <end position="147"/>
    </location>
</feature>
<dbReference type="EMBL" id="CAJOBB010016195">
    <property type="protein sequence ID" value="CAF4325481.1"/>
    <property type="molecule type" value="Genomic_DNA"/>
</dbReference>
<organism evidence="2 3">
    <name type="scientific">Adineta steineri</name>
    <dbReference type="NCBI Taxonomy" id="433720"/>
    <lineage>
        <taxon>Eukaryota</taxon>
        <taxon>Metazoa</taxon>
        <taxon>Spiralia</taxon>
        <taxon>Gnathifera</taxon>
        <taxon>Rotifera</taxon>
        <taxon>Eurotatoria</taxon>
        <taxon>Bdelloidea</taxon>
        <taxon>Adinetida</taxon>
        <taxon>Adinetidae</taxon>
        <taxon>Adineta</taxon>
    </lineage>
</organism>
<feature type="non-terminal residue" evidence="2">
    <location>
        <position position="1"/>
    </location>
</feature>
<gene>
    <name evidence="2" type="ORF">KXQ929_LOCUS46868</name>
</gene>
<comment type="caution">
    <text evidence="2">The sequence shown here is derived from an EMBL/GenBank/DDBJ whole genome shotgun (WGS) entry which is preliminary data.</text>
</comment>
<feature type="coiled-coil region" evidence="1">
    <location>
        <begin position="7"/>
        <end position="78"/>
    </location>
</feature>
<dbReference type="AlphaFoldDB" id="A0A820JDI2"/>
<protein>
    <submittedName>
        <fullName evidence="2">Uncharacterized protein</fullName>
    </submittedName>
</protein>
<name>A0A820JDI2_9BILA</name>
<evidence type="ECO:0000313" key="3">
    <source>
        <dbReference type="Proteomes" id="UP000663868"/>
    </source>
</evidence>